<protein>
    <recommendedName>
        <fullName evidence="5">DUF2637 domain-containing protein</fullName>
    </recommendedName>
</protein>
<name>A0A136PY18_9ACTN</name>
<sequence>MKLLSRTPKLSPADLAELRKIELATQIEHARQVDQLNREQAAADREEQRRTARQQEREERRRRKQRAKARARRLRQLRRYAVAARTVGPLLVVNAATIGGQVAYAYDQTPAGWNPAVKALVAAGVAVAAESVALYVGWHAHDALLQGARTTAARLRRASYGIALVMALVNYSHFAGDGGLLDPTALAVILGVLSSLSPWLWGLHTRRMQQVRLLAEDLVDQTGATFDPARRRAFPIRTLMARRWSIDHNVRDPRAAWDGYRADRDARRAAAPAGRIRAAWRVLTGKPAPAQPTPAEPTEPEPAQPAPASLDDPEIRFAALARAQMAAATERLRPGAARVMAADRDPGRLADLMAGGIWAVVDATHEPAHVRRPAPPMAAPPAPATPTQPPAPAPEHQPDQPALFEPTQTSAAGRPGRGGLRRPLDDARLSAEYDRLSAALRREPTGKELAAAAGCSKSGANRWMQLRRAKAAA</sequence>
<dbReference type="Proteomes" id="UP000070620">
    <property type="component" value="Unassembled WGS sequence"/>
</dbReference>
<accession>A0A136PY18</accession>
<feature type="compositionally biased region" description="Pro residues" evidence="1">
    <location>
        <begin position="289"/>
        <end position="305"/>
    </location>
</feature>
<feature type="region of interest" description="Disordered" evidence="1">
    <location>
        <begin position="37"/>
        <end position="69"/>
    </location>
</feature>
<proteinExistence type="predicted"/>
<comment type="caution">
    <text evidence="3">The sequence shown here is derived from an EMBL/GenBank/DDBJ whole genome shotgun (WGS) entry which is preliminary data.</text>
</comment>
<keyword evidence="2" id="KW-0812">Transmembrane</keyword>
<keyword evidence="2" id="KW-1133">Transmembrane helix</keyword>
<feature type="transmembrane region" description="Helical" evidence="2">
    <location>
        <begin position="116"/>
        <end position="138"/>
    </location>
</feature>
<dbReference type="AlphaFoldDB" id="A0A136PY18"/>
<reference evidence="3 4" key="1">
    <citation type="submission" date="2016-01" db="EMBL/GenBank/DDBJ databases">
        <title>Whole genome sequence and analysis of Micromonospora rosaria DSM 803, which can produce antibacterial substance rosamicin.</title>
        <authorList>
            <person name="Yang H."/>
            <person name="He X."/>
            <person name="Zhu D."/>
        </authorList>
    </citation>
    <scope>NUCLEOTIDE SEQUENCE [LARGE SCALE GENOMIC DNA]</scope>
    <source>
        <strain evidence="3 4">DSM 803</strain>
    </source>
</reference>
<feature type="transmembrane region" description="Helical" evidence="2">
    <location>
        <begin position="82"/>
        <end position="104"/>
    </location>
</feature>
<evidence type="ECO:0000256" key="1">
    <source>
        <dbReference type="SAM" id="MobiDB-lite"/>
    </source>
</evidence>
<evidence type="ECO:0000313" key="3">
    <source>
        <dbReference type="EMBL" id="KXK63332.1"/>
    </source>
</evidence>
<dbReference type="OrthoDB" id="3543561at2"/>
<organism evidence="3 4">
    <name type="scientific">Micromonospora rosaria</name>
    <dbReference type="NCBI Taxonomy" id="47874"/>
    <lineage>
        <taxon>Bacteria</taxon>
        <taxon>Bacillati</taxon>
        <taxon>Actinomycetota</taxon>
        <taxon>Actinomycetes</taxon>
        <taxon>Micromonosporales</taxon>
        <taxon>Micromonosporaceae</taxon>
        <taxon>Micromonospora</taxon>
    </lineage>
</organism>
<evidence type="ECO:0000256" key="2">
    <source>
        <dbReference type="SAM" id="Phobius"/>
    </source>
</evidence>
<feature type="region of interest" description="Disordered" evidence="1">
    <location>
        <begin position="370"/>
        <end position="427"/>
    </location>
</feature>
<evidence type="ECO:0008006" key="5">
    <source>
        <dbReference type="Google" id="ProtNLM"/>
    </source>
</evidence>
<feature type="transmembrane region" description="Helical" evidence="2">
    <location>
        <begin position="186"/>
        <end position="203"/>
    </location>
</feature>
<dbReference type="RefSeq" id="WP_067359787.1">
    <property type="nucleotide sequence ID" value="NZ_JBIUBN010000003.1"/>
</dbReference>
<feature type="compositionally biased region" description="Pro residues" evidence="1">
    <location>
        <begin position="373"/>
        <end position="395"/>
    </location>
</feature>
<gene>
    <name evidence="3" type="ORF">AWW66_03195</name>
</gene>
<feature type="transmembrane region" description="Helical" evidence="2">
    <location>
        <begin position="158"/>
        <end position="174"/>
    </location>
</feature>
<keyword evidence="2" id="KW-0472">Membrane</keyword>
<keyword evidence="4" id="KW-1185">Reference proteome</keyword>
<dbReference type="EMBL" id="LRQV01000006">
    <property type="protein sequence ID" value="KXK63332.1"/>
    <property type="molecule type" value="Genomic_DNA"/>
</dbReference>
<feature type="region of interest" description="Disordered" evidence="1">
    <location>
        <begin position="286"/>
        <end position="310"/>
    </location>
</feature>
<evidence type="ECO:0000313" key="4">
    <source>
        <dbReference type="Proteomes" id="UP000070620"/>
    </source>
</evidence>
<feature type="compositionally biased region" description="Basic and acidic residues" evidence="1">
    <location>
        <begin position="41"/>
        <end position="59"/>
    </location>
</feature>
<feature type="compositionally biased region" description="Basic residues" evidence="1">
    <location>
        <begin position="60"/>
        <end position="69"/>
    </location>
</feature>